<evidence type="ECO:0000313" key="2">
    <source>
        <dbReference type="Proteomes" id="UP001162131"/>
    </source>
</evidence>
<proteinExistence type="predicted"/>
<gene>
    <name evidence="1" type="ORF">BSTOLATCC_MIC38626</name>
</gene>
<evidence type="ECO:0008006" key="3">
    <source>
        <dbReference type="Google" id="ProtNLM"/>
    </source>
</evidence>
<evidence type="ECO:0000313" key="1">
    <source>
        <dbReference type="EMBL" id="CAG9325365.1"/>
    </source>
</evidence>
<reference evidence="1" key="1">
    <citation type="submission" date="2021-09" db="EMBL/GenBank/DDBJ databases">
        <authorList>
            <consortium name="AG Swart"/>
            <person name="Singh M."/>
            <person name="Singh A."/>
            <person name="Seah K."/>
            <person name="Emmerich C."/>
        </authorList>
    </citation>
    <scope>NUCLEOTIDE SEQUENCE</scope>
    <source>
        <strain evidence="1">ATCC30299</strain>
    </source>
</reference>
<dbReference type="Proteomes" id="UP001162131">
    <property type="component" value="Unassembled WGS sequence"/>
</dbReference>
<organism evidence="1 2">
    <name type="scientific">Blepharisma stoltei</name>
    <dbReference type="NCBI Taxonomy" id="1481888"/>
    <lineage>
        <taxon>Eukaryota</taxon>
        <taxon>Sar</taxon>
        <taxon>Alveolata</taxon>
        <taxon>Ciliophora</taxon>
        <taxon>Postciliodesmatophora</taxon>
        <taxon>Heterotrichea</taxon>
        <taxon>Heterotrichida</taxon>
        <taxon>Blepharismidae</taxon>
        <taxon>Blepharisma</taxon>
    </lineage>
</organism>
<keyword evidence="2" id="KW-1185">Reference proteome</keyword>
<protein>
    <recommendedName>
        <fullName evidence="3">Reverse transcriptase zinc-binding domain-containing protein</fullName>
    </recommendedName>
</protein>
<dbReference type="EMBL" id="CAJZBQ010000038">
    <property type="protein sequence ID" value="CAG9325365.1"/>
    <property type="molecule type" value="Genomic_DNA"/>
</dbReference>
<sequence length="216" mass="26157">MYLLNEEKGLTWAKTCSRWSDLVNFSGLRWWNRRESKREIESKIRAHAWDQYRRRIETEVRATTRLFMTLNEGKGVIEESPYLYFNSHRRQEIMDIFRLRAGFNTTSYSQNLRHLMQSTKCEKCNWINEDEMHLLNDCFLYEDDRANLLLGLEENGVLEGVIRKRFMLHEVVLYAEKFVIWMKEEHAGRFGDVDNEIKNFIYRVMKKKERNAAKQR</sequence>
<accession>A0AAU9JMD3</accession>
<comment type="caution">
    <text evidence="1">The sequence shown here is derived from an EMBL/GenBank/DDBJ whole genome shotgun (WGS) entry which is preliminary data.</text>
</comment>
<name>A0AAU9JMD3_9CILI</name>
<dbReference type="AlphaFoldDB" id="A0AAU9JMD3"/>